<accession>A0A7H1MNJ9</accession>
<sequence>MEYFIADLHFFHEQLLQSEHFSPRPYDDLQDEHQGLQQAWNARVTENDTVYHLGDLAFLNKIKPAKKGYQALYELLLSLNGQIVLIKGNHDTRDLFKFLQNQHSTLSDGRPKFKFHDVGMIVKANHHQFFLTHYPLILGPTASSVNLHGHIHHSQVAIAENINVGIDSSDLEYLNSDERPTWGTPLNLSEIEMILERKRHQLSE</sequence>
<dbReference type="Gene3D" id="3.60.21.10">
    <property type="match status" value="1"/>
</dbReference>
<dbReference type="InterPro" id="IPR004843">
    <property type="entry name" value="Calcineurin-like_PHP"/>
</dbReference>
<dbReference type="Proteomes" id="UP000516446">
    <property type="component" value="Chromosome"/>
</dbReference>
<evidence type="ECO:0000313" key="3">
    <source>
        <dbReference type="Proteomes" id="UP000516446"/>
    </source>
</evidence>
<evidence type="ECO:0000259" key="1">
    <source>
        <dbReference type="Pfam" id="PF00149"/>
    </source>
</evidence>
<dbReference type="InterPro" id="IPR029052">
    <property type="entry name" value="Metallo-depent_PP-like"/>
</dbReference>
<dbReference type="GO" id="GO:0016787">
    <property type="term" value="F:hydrolase activity"/>
    <property type="evidence" value="ECO:0007669"/>
    <property type="project" value="InterPro"/>
</dbReference>
<organism evidence="2 3">
    <name type="scientific">Weissella koreensis</name>
    <dbReference type="NCBI Taxonomy" id="165096"/>
    <lineage>
        <taxon>Bacteria</taxon>
        <taxon>Bacillati</taxon>
        <taxon>Bacillota</taxon>
        <taxon>Bacilli</taxon>
        <taxon>Lactobacillales</taxon>
        <taxon>Lactobacillaceae</taxon>
        <taxon>Weissella</taxon>
    </lineage>
</organism>
<dbReference type="SUPFAM" id="SSF56300">
    <property type="entry name" value="Metallo-dependent phosphatases"/>
    <property type="match status" value="1"/>
</dbReference>
<name>A0A7H1MNJ9_9LACO</name>
<keyword evidence="3" id="KW-1185">Reference proteome</keyword>
<evidence type="ECO:0000313" key="2">
    <source>
        <dbReference type="EMBL" id="QNT65035.1"/>
    </source>
</evidence>
<protein>
    <submittedName>
        <fullName evidence="2">Metallophosphatase</fullName>
    </submittedName>
</protein>
<proteinExistence type="predicted"/>
<reference evidence="2 3" key="1">
    <citation type="submission" date="2019-08" db="EMBL/GenBank/DDBJ databases">
        <authorList>
            <person name="Chang H.C."/>
            <person name="Mun S.Y."/>
        </authorList>
    </citation>
    <scope>NUCLEOTIDE SEQUENCE [LARGE SCALE GENOMIC DNA]</scope>
    <source>
        <strain evidence="2 3">SK</strain>
    </source>
</reference>
<dbReference type="AlphaFoldDB" id="A0A7H1MNJ9"/>
<dbReference type="EMBL" id="CP043431">
    <property type="protein sequence ID" value="QNT65035.1"/>
    <property type="molecule type" value="Genomic_DNA"/>
</dbReference>
<feature type="domain" description="Calcineurin-like phosphoesterase" evidence="1">
    <location>
        <begin position="4"/>
        <end position="152"/>
    </location>
</feature>
<dbReference type="RefSeq" id="WP_038240987.1">
    <property type="nucleotide sequence ID" value="NZ_CP026847.1"/>
</dbReference>
<dbReference type="Pfam" id="PF00149">
    <property type="entry name" value="Metallophos"/>
    <property type="match status" value="1"/>
</dbReference>
<gene>
    <name evidence="2" type="ORF">FY536_05115</name>
</gene>